<evidence type="ECO:0000313" key="1">
    <source>
        <dbReference type="EMBL" id="CAA9294341.1"/>
    </source>
</evidence>
<feature type="non-terminal residue" evidence="1">
    <location>
        <position position="1"/>
    </location>
</feature>
<dbReference type="EMBL" id="CADCTK010001028">
    <property type="protein sequence ID" value="CAA9294341.1"/>
    <property type="molecule type" value="Genomic_DNA"/>
</dbReference>
<sequence length="115" mass="13093">CNRLSSTFNTAMALGTSAGVAYRSTVSSRCGSRGSSRKRFCAAFLCSHRRRCTELSCTILSSERRWMPSFANRMHFLRNGRQRPKPRIVRSTRRYVNALRSSAGHRELDLPRPPD</sequence>
<name>A0A6J4K400_9CHLR</name>
<proteinExistence type="predicted"/>
<protein>
    <submittedName>
        <fullName evidence="1">Uncharacterized protein</fullName>
    </submittedName>
</protein>
<gene>
    <name evidence="1" type="ORF">AVDCRST_MAG26-4341</name>
</gene>
<reference evidence="1" key="1">
    <citation type="submission" date="2020-02" db="EMBL/GenBank/DDBJ databases">
        <authorList>
            <person name="Meier V. D."/>
        </authorList>
    </citation>
    <scope>NUCLEOTIDE SEQUENCE</scope>
    <source>
        <strain evidence="1">AVDCRST_MAG26</strain>
    </source>
</reference>
<feature type="non-terminal residue" evidence="1">
    <location>
        <position position="115"/>
    </location>
</feature>
<dbReference type="AlphaFoldDB" id="A0A6J4K400"/>
<organism evidence="1">
    <name type="scientific">uncultured Chloroflexia bacterium</name>
    <dbReference type="NCBI Taxonomy" id="1672391"/>
    <lineage>
        <taxon>Bacteria</taxon>
        <taxon>Bacillati</taxon>
        <taxon>Chloroflexota</taxon>
        <taxon>Chloroflexia</taxon>
        <taxon>environmental samples</taxon>
    </lineage>
</organism>
<accession>A0A6J4K400</accession>